<evidence type="ECO:0000259" key="3">
    <source>
        <dbReference type="Pfam" id="PF14535"/>
    </source>
</evidence>
<dbReference type="Pfam" id="PF00501">
    <property type="entry name" value="AMP-binding"/>
    <property type="match status" value="1"/>
</dbReference>
<dbReference type="PANTHER" id="PTHR22754:SF32">
    <property type="entry name" value="DISCO-INTERACTING PROTEIN 2"/>
    <property type="match status" value="1"/>
</dbReference>
<reference evidence="4 5" key="1">
    <citation type="submission" date="2020-07" db="EMBL/GenBank/DDBJ databases">
        <title>Genomic Encyclopedia of Type Strains, Phase IV (KMG-V): Genome sequencing to study the core and pangenomes of soil and plant-associated prokaryotes.</title>
        <authorList>
            <person name="Whitman W."/>
        </authorList>
    </citation>
    <scope>NUCLEOTIDE SEQUENCE [LARGE SCALE GENOMIC DNA]</scope>
    <source>
        <strain evidence="4 5">RH4WT92</strain>
    </source>
</reference>
<evidence type="ECO:0000259" key="2">
    <source>
        <dbReference type="Pfam" id="PF00501"/>
    </source>
</evidence>
<dbReference type="SUPFAM" id="SSF56801">
    <property type="entry name" value="Acetyl-CoA synthetase-like"/>
    <property type="match status" value="1"/>
</dbReference>
<keyword evidence="5" id="KW-1185">Reference proteome</keyword>
<dbReference type="Pfam" id="PF14535">
    <property type="entry name" value="AMP-binding_C_2"/>
    <property type="match status" value="1"/>
</dbReference>
<evidence type="ECO:0000313" key="5">
    <source>
        <dbReference type="Proteomes" id="UP000578622"/>
    </source>
</evidence>
<evidence type="ECO:0000313" key="4">
    <source>
        <dbReference type="EMBL" id="MBA8852551.1"/>
    </source>
</evidence>
<dbReference type="Proteomes" id="UP000578622">
    <property type="component" value="Unassembled WGS sequence"/>
</dbReference>
<dbReference type="PANTHER" id="PTHR22754">
    <property type="entry name" value="DISCO-INTERACTING PROTEIN 2 DIP2 -RELATED"/>
    <property type="match status" value="1"/>
</dbReference>
<dbReference type="InterPro" id="IPR042099">
    <property type="entry name" value="ANL_N_sf"/>
</dbReference>
<proteinExistence type="inferred from homology"/>
<keyword evidence="4" id="KW-0436">Ligase</keyword>
<sequence length="569" mass="61480">MSKTILNSLKPLPTANISLPQRAGDFSSIVEALDYASQGQTGLSFFSSTGQLVRTLRYRDLRAKAIAMSGKLHALGLETGDTVAIIGETCPEFLVIFYGCQYAGLLPCPLPHSIFLGGRNAFVERIAALVSAATAKLLCIPDSLMDLAKIWRSAGVRVISFSELNYVTCQEYLAPLGPDALAYIQFSSGSTADPKGVIISQRAVRSNVRGILVDCINIGTNDRAFSWLPFYHDMGLVGFSIAPLFAQTSVDYISPNTFARRPVLWLRLMTENRSTITFSPVFGYRLAALRLKSCDEGIDLSALRIAGIGGDMIDANQLDLFAKATGEAKFNPEAFTPCYGMAESALLITFNRGLTVTSCDRAVLEKDGRVTARANGASSNFAVCGTALTHHEFAVTDSEGRQLPEGWVGHIHIRGPSMFSGYRNGSDSFMVSPMDFFDTGDMGFRLNGNLVVTGRHKEMMIVNGRNIWPQDIERIVMSLPECASSSVAAIAAPRTGTEETVVILVEGIAEETKAETSLISKIQSAVSSGIGLAARVELVAPRSLPYTSSGKLMRSKITQDYALELTLDQ</sequence>
<evidence type="ECO:0000256" key="1">
    <source>
        <dbReference type="ARBA" id="ARBA00006432"/>
    </source>
</evidence>
<comment type="similarity">
    <text evidence="1">Belongs to the ATP-dependent AMP-binding enzyme family.</text>
</comment>
<feature type="domain" description="AMP-dependent ligase C-terminal" evidence="3">
    <location>
        <begin position="464"/>
        <end position="553"/>
    </location>
</feature>
<comment type="caution">
    <text evidence="4">The sequence shown here is derived from an EMBL/GenBank/DDBJ whole genome shotgun (WGS) entry which is preliminary data.</text>
</comment>
<gene>
    <name evidence="4" type="ORF">FHW20_003514</name>
</gene>
<dbReference type="InterPro" id="IPR028154">
    <property type="entry name" value="AMP-dep_Lig_C"/>
</dbReference>
<dbReference type="RefSeq" id="WP_151659205.1">
    <property type="nucleotide sequence ID" value="NZ_JACCBO010000001.1"/>
</dbReference>
<feature type="domain" description="AMP-dependent synthetase/ligase" evidence="2">
    <location>
        <begin position="54"/>
        <end position="422"/>
    </location>
</feature>
<dbReference type="GO" id="GO:0016874">
    <property type="term" value="F:ligase activity"/>
    <property type="evidence" value="ECO:0007669"/>
    <property type="project" value="UniProtKB-KW"/>
</dbReference>
<protein>
    <submittedName>
        <fullName evidence="4">Fatty-acyl-CoA synthase</fullName>
        <ecNumber evidence="4">6.2.1.-</ecNumber>
    </submittedName>
</protein>
<dbReference type="Gene3D" id="3.30.300.30">
    <property type="match status" value="1"/>
</dbReference>
<dbReference type="EMBL" id="JACGXG010000004">
    <property type="protein sequence ID" value="MBA8852551.1"/>
    <property type="molecule type" value="Genomic_DNA"/>
</dbReference>
<organism evidence="4 5">
    <name type="scientific">Brucella intermedia</name>
    <dbReference type="NCBI Taxonomy" id="94625"/>
    <lineage>
        <taxon>Bacteria</taxon>
        <taxon>Pseudomonadati</taxon>
        <taxon>Pseudomonadota</taxon>
        <taxon>Alphaproteobacteria</taxon>
        <taxon>Hyphomicrobiales</taxon>
        <taxon>Brucellaceae</taxon>
        <taxon>Brucella/Ochrobactrum group</taxon>
        <taxon>Brucella</taxon>
    </lineage>
</organism>
<accession>A0ABR6ASW5</accession>
<name>A0ABR6ASW5_9HYPH</name>
<dbReference type="Gene3D" id="3.40.50.12780">
    <property type="entry name" value="N-terminal domain of ligase-like"/>
    <property type="match status" value="1"/>
</dbReference>
<dbReference type="InterPro" id="IPR045851">
    <property type="entry name" value="AMP-bd_C_sf"/>
</dbReference>
<dbReference type="InterPro" id="IPR000873">
    <property type="entry name" value="AMP-dep_synth/lig_dom"/>
</dbReference>
<dbReference type="EC" id="6.2.1.-" evidence="4"/>